<dbReference type="AlphaFoldDB" id="A0AAD2HTE6"/>
<dbReference type="GO" id="GO:0005737">
    <property type="term" value="C:cytoplasm"/>
    <property type="evidence" value="ECO:0007669"/>
    <property type="project" value="TreeGrafter"/>
</dbReference>
<feature type="domain" description="tRNA (guanine(10)-N(2))-methyltransferase TRMT11 N-terminal" evidence="3">
    <location>
        <begin position="4"/>
        <end position="177"/>
    </location>
</feature>
<dbReference type="PANTHER" id="PTHR13370:SF3">
    <property type="entry name" value="TRNA (GUANINE(10)-N2)-METHYLTRANSFERASE HOMOLOG"/>
    <property type="match status" value="1"/>
</dbReference>
<dbReference type="Pfam" id="PF25904">
    <property type="entry name" value="Tmrp11_N"/>
    <property type="match status" value="1"/>
</dbReference>
<dbReference type="Proteomes" id="UP001295794">
    <property type="component" value="Unassembled WGS sequence"/>
</dbReference>
<organism evidence="4 5">
    <name type="scientific">Mycena citricolor</name>
    <dbReference type="NCBI Taxonomy" id="2018698"/>
    <lineage>
        <taxon>Eukaryota</taxon>
        <taxon>Fungi</taxon>
        <taxon>Dikarya</taxon>
        <taxon>Basidiomycota</taxon>
        <taxon>Agaricomycotina</taxon>
        <taxon>Agaricomycetes</taxon>
        <taxon>Agaricomycetidae</taxon>
        <taxon>Agaricales</taxon>
        <taxon>Marasmiineae</taxon>
        <taxon>Mycenaceae</taxon>
        <taxon>Mycena</taxon>
    </lineage>
</organism>
<dbReference type="SUPFAM" id="SSF53335">
    <property type="entry name" value="S-adenosyl-L-methionine-dependent methyltransferases"/>
    <property type="match status" value="1"/>
</dbReference>
<evidence type="ECO:0000256" key="2">
    <source>
        <dbReference type="ARBA" id="ARBA00022679"/>
    </source>
</evidence>
<evidence type="ECO:0000259" key="3">
    <source>
        <dbReference type="Pfam" id="PF25904"/>
    </source>
</evidence>
<evidence type="ECO:0000313" key="4">
    <source>
        <dbReference type="EMBL" id="CAK5281512.1"/>
    </source>
</evidence>
<comment type="caution">
    <text evidence="4">The sequence shown here is derived from an EMBL/GenBank/DDBJ whole genome shotgun (WGS) entry which is preliminary data.</text>
</comment>
<accession>A0AAD2HTE6</accession>
<dbReference type="GO" id="GO:0032259">
    <property type="term" value="P:methylation"/>
    <property type="evidence" value="ECO:0007669"/>
    <property type="project" value="UniProtKB-KW"/>
</dbReference>
<dbReference type="InterPro" id="IPR029063">
    <property type="entry name" value="SAM-dependent_MTases_sf"/>
</dbReference>
<keyword evidence="1" id="KW-0489">Methyltransferase</keyword>
<dbReference type="InterPro" id="IPR059073">
    <property type="entry name" value="TRMT11_N"/>
</dbReference>
<evidence type="ECO:0000313" key="5">
    <source>
        <dbReference type="Proteomes" id="UP001295794"/>
    </source>
</evidence>
<dbReference type="EMBL" id="CAVNYO010000444">
    <property type="protein sequence ID" value="CAK5281512.1"/>
    <property type="molecule type" value="Genomic_DNA"/>
</dbReference>
<evidence type="ECO:0000256" key="1">
    <source>
        <dbReference type="ARBA" id="ARBA00022603"/>
    </source>
</evidence>
<sequence>MPVYLIVFAQSHPDFRVPELQSIAELFGFSIAIPEQCDTSRPFLVIEIDTEQHARMLASRCILIKHIYEFYAQGSSYDELHAANKRNGVLWERYKEDTSFKFVVTGYNHTIPDARQRSVMNDFKYMEFKGTIDLKHPELILGCFEEYDTRETSGPPATRGERDGQFRQVYFGRWVVDGTARPLVKTFDVKKRHYFGNTSMESEISLIMANQALVRSAMHGELDVEILPRPDRQSSCTTHSVALGAWHMHVQSGLYDGWLTKSQPAAYFGALVFGSDIDGRQMRGKTGQGEPPGVIKAAKQYGVADHIIDLCTFDVTRNPWRCGDLFDTIVTDPPYGVRAGAKRLGRKKELSEVKKAMCLAARDRSNDQPYIPPTKPYELSHLAVDLVLLARYLLKPGGRLVFFLPTVNENYEEIDVQSMLCEGMELVANSLQDLDRGGEGLTLGQLVTVRKTSHATFPPPTLAERTDDSEHVPAHKNFREQYFRGFK</sequence>
<reference evidence="4" key="1">
    <citation type="submission" date="2023-11" db="EMBL/GenBank/DDBJ databases">
        <authorList>
            <person name="De Vega J J."/>
            <person name="De Vega J J."/>
        </authorList>
    </citation>
    <scope>NUCLEOTIDE SEQUENCE</scope>
</reference>
<dbReference type="GO" id="GO:0003676">
    <property type="term" value="F:nucleic acid binding"/>
    <property type="evidence" value="ECO:0007669"/>
    <property type="project" value="InterPro"/>
</dbReference>
<keyword evidence="2" id="KW-0808">Transferase</keyword>
<dbReference type="Gene3D" id="3.40.50.150">
    <property type="entry name" value="Vaccinia Virus protein VP39"/>
    <property type="match status" value="1"/>
</dbReference>
<name>A0AAD2HTE6_9AGAR</name>
<protein>
    <recommendedName>
        <fullName evidence="3">tRNA (guanine(10)-N(2))-methyltransferase TRMT11 N-terminal domain-containing protein</fullName>
    </recommendedName>
</protein>
<dbReference type="PIRSF" id="PIRSF017259">
    <property type="entry name" value="tRNA_mtfrase_TRM11"/>
    <property type="match status" value="1"/>
</dbReference>
<proteinExistence type="predicted"/>
<dbReference type="PROSITE" id="PS00092">
    <property type="entry name" value="N6_MTASE"/>
    <property type="match status" value="1"/>
</dbReference>
<keyword evidence="5" id="KW-1185">Reference proteome</keyword>
<dbReference type="PANTHER" id="PTHR13370">
    <property type="entry name" value="RNA METHYLASE-RELATED"/>
    <property type="match status" value="1"/>
</dbReference>
<dbReference type="InterPro" id="IPR002052">
    <property type="entry name" value="DNA_methylase_N6_adenine_CS"/>
</dbReference>
<dbReference type="GO" id="GO:0008168">
    <property type="term" value="F:methyltransferase activity"/>
    <property type="evidence" value="ECO:0007669"/>
    <property type="project" value="UniProtKB-KW"/>
</dbReference>
<gene>
    <name evidence="4" type="ORF">MYCIT1_LOCUS32689</name>
</gene>